<proteinExistence type="predicted"/>
<reference evidence="1" key="2">
    <citation type="submission" date="2020-09" db="EMBL/GenBank/DDBJ databases">
        <authorList>
            <person name="Sun Q."/>
            <person name="Ohkuma M."/>
        </authorList>
    </citation>
    <scope>NUCLEOTIDE SEQUENCE</scope>
    <source>
        <strain evidence="1">JCM 17251</strain>
    </source>
</reference>
<keyword evidence="2" id="KW-1185">Reference proteome</keyword>
<dbReference type="EMBL" id="BMOS01000014">
    <property type="protein sequence ID" value="GGN59330.1"/>
    <property type="molecule type" value="Genomic_DNA"/>
</dbReference>
<reference evidence="1" key="1">
    <citation type="journal article" date="2014" name="Int. J. Syst. Evol. Microbiol.">
        <title>Complete genome sequence of Corynebacterium casei LMG S-19264T (=DSM 44701T), isolated from a smear-ripened cheese.</title>
        <authorList>
            <consortium name="US DOE Joint Genome Institute (JGI-PGF)"/>
            <person name="Walter F."/>
            <person name="Albersmeier A."/>
            <person name="Kalinowski J."/>
            <person name="Ruckert C."/>
        </authorList>
    </citation>
    <scope>NUCLEOTIDE SEQUENCE</scope>
    <source>
        <strain evidence="1">JCM 17251</strain>
    </source>
</reference>
<dbReference type="Pfam" id="PF05135">
    <property type="entry name" value="Phage_connect_1"/>
    <property type="match status" value="1"/>
</dbReference>
<protein>
    <recommendedName>
        <fullName evidence="3">Phage gp6-like head-tail connector protein</fullName>
    </recommendedName>
</protein>
<dbReference type="InterPro" id="IPR006450">
    <property type="entry name" value="Phage_HK97_gp6-like"/>
</dbReference>
<organism evidence="1 2">
    <name type="scientific">Oceanobacillus indicireducens</name>
    <dbReference type="NCBI Taxonomy" id="1004261"/>
    <lineage>
        <taxon>Bacteria</taxon>
        <taxon>Bacillati</taxon>
        <taxon>Bacillota</taxon>
        <taxon>Bacilli</taxon>
        <taxon>Bacillales</taxon>
        <taxon>Bacillaceae</taxon>
        <taxon>Oceanobacillus</taxon>
    </lineage>
</organism>
<dbReference type="InterPro" id="IPR021146">
    <property type="entry name" value="Phage_gp6-like_head-tail"/>
</dbReference>
<evidence type="ECO:0000313" key="2">
    <source>
        <dbReference type="Proteomes" id="UP000624041"/>
    </source>
</evidence>
<evidence type="ECO:0008006" key="3">
    <source>
        <dbReference type="Google" id="ProtNLM"/>
    </source>
</evidence>
<gene>
    <name evidence="1" type="ORF">GCM10007971_22340</name>
</gene>
<dbReference type="Proteomes" id="UP000624041">
    <property type="component" value="Unassembled WGS sequence"/>
</dbReference>
<sequence>MLSLVKQFLRLDEHYEHDDELLKHLIATAQDYLKNATGQEFDKEKHIHKQIVILLVTSWYENRNTAIAQELDRTLTSMLLQAGLIKNE</sequence>
<dbReference type="RefSeq" id="WP_188857345.1">
    <property type="nucleotide sequence ID" value="NZ_BMOS01000014.1"/>
</dbReference>
<accession>A0A917Y037</accession>
<dbReference type="AlphaFoldDB" id="A0A917Y037"/>
<dbReference type="CDD" id="cd08054">
    <property type="entry name" value="gp6"/>
    <property type="match status" value="1"/>
</dbReference>
<name>A0A917Y037_9BACI</name>
<dbReference type="NCBIfam" id="TIGR01560">
    <property type="entry name" value="put_DNA_pack"/>
    <property type="match status" value="1"/>
</dbReference>
<comment type="caution">
    <text evidence="1">The sequence shown here is derived from an EMBL/GenBank/DDBJ whole genome shotgun (WGS) entry which is preliminary data.</text>
</comment>
<dbReference type="Gene3D" id="1.10.3230.30">
    <property type="entry name" value="Phage gp6-like head-tail connector protein"/>
    <property type="match status" value="1"/>
</dbReference>
<evidence type="ECO:0000313" key="1">
    <source>
        <dbReference type="EMBL" id="GGN59330.1"/>
    </source>
</evidence>